<feature type="transmembrane region" description="Helical" evidence="5">
    <location>
        <begin position="224"/>
        <end position="249"/>
    </location>
</feature>
<dbReference type="KEGG" id="bnm:BALAC2494_00123"/>
<dbReference type="Pfam" id="PF12698">
    <property type="entry name" value="ABC2_membrane_3"/>
    <property type="match status" value="1"/>
</dbReference>
<dbReference type="PANTHER" id="PTHR43027:SF1">
    <property type="entry name" value="DOXORUBICIN RESISTANCE ABC TRANSPORTER PERMEASE PROTEIN DRRC-RELATED"/>
    <property type="match status" value="1"/>
</dbReference>
<gene>
    <name evidence="7" type="ORF">BALAC2494_00123</name>
</gene>
<keyword evidence="3 5" id="KW-1133">Transmembrane helix</keyword>
<feature type="domain" description="ABC-2 type transporter transmembrane" evidence="6">
    <location>
        <begin position="16"/>
        <end position="415"/>
    </location>
</feature>
<organism evidence="7 8">
    <name type="scientific">Bifidobacterium animalis subsp. lactis CNCM I-2494</name>
    <dbReference type="NCBI Taxonomy" id="1042403"/>
    <lineage>
        <taxon>Bacteria</taxon>
        <taxon>Bacillati</taxon>
        <taxon>Actinomycetota</taxon>
        <taxon>Actinomycetes</taxon>
        <taxon>Bifidobacteriales</taxon>
        <taxon>Bifidobacteriaceae</taxon>
        <taxon>Bifidobacterium</taxon>
    </lineage>
</organism>
<dbReference type="Proteomes" id="UP000008394">
    <property type="component" value="Chromosome"/>
</dbReference>
<evidence type="ECO:0000259" key="6">
    <source>
        <dbReference type="Pfam" id="PF12698"/>
    </source>
</evidence>
<evidence type="ECO:0000256" key="3">
    <source>
        <dbReference type="ARBA" id="ARBA00022989"/>
    </source>
</evidence>
<protein>
    <submittedName>
        <fullName evidence="7">Transporter</fullName>
    </submittedName>
</protein>
<accession>A0A806FGZ1</accession>
<feature type="transmembrane region" description="Helical" evidence="5">
    <location>
        <begin position="397"/>
        <end position="418"/>
    </location>
</feature>
<dbReference type="GeneID" id="29695815"/>
<evidence type="ECO:0000313" key="8">
    <source>
        <dbReference type="Proteomes" id="UP000008394"/>
    </source>
</evidence>
<evidence type="ECO:0000256" key="1">
    <source>
        <dbReference type="ARBA" id="ARBA00004141"/>
    </source>
</evidence>
<evidence type="ECO:0000256" key="5">
    <source>
        <dbReference type="SAM" id="Phobius"/>
    </source>
</evidence>
<dbReference type="PANTHER" id="PTHR43027">
    <property type="entry name" value="DOXORUBICIN RESISTANCE ABC TRANSPORTER PERMEASE PROTEIN DRRC-RELATED"/>
    <property type="match status" value="1"/>
</dbReference>
<dbReference type="GO" id="GO:0140359">
    <property type="term" value="F:ABC-type transporter activity"/>
    <property type="evidence" value="ECO:0007669"/>
    <property type="project" value="InterPro"/>
</dbReference>
<evidence type="ECO:0000256" key="4">
    <source>
        <dbReference type="ARBA" id="ARBA00023136"/>
    </source>
</evidence>
<dbReference type="InterPro" id="IPR013525">
    <property type="entry name" value="ABC2_TM"/>
</dbReference>
<reference evidence="7 8" key="1">
    <citation type="journal article" date="2011" name="J. Bacteriol.">
        <title>Genome Sequence of the Probiotic Strain Bifidobacterium animalis subsp. lactis CNCM I-2494.</title>
        <authorList>
            <person name="Chervaux C."/>
            <person name="Grimaldi C."/>
            <person name="Bolotin A."/>
            <person name="Quinquis B."/>
            <person name="Legrain-Raspaud S."/>
            <person name="van Hylckama Vlieg J.E."/>
            <person name="Denariaz G."/>
            <person name="Smokvina T."/>
        </authorList>
    </citation>
    <scope>NUCLEOTIDE SEQUENCE [LARGE SCALE GENOMIC DNA]</scope>
    <source>
        <strain evidence="7 8">CNCM I-2494</strain>
    </source>
</reference>
<evidence type="ECO:0000256" key="2">
    <source>
        <dbReference type="ARBA" id="ARBA00022692"/>
    </source>
</evidence>
<name>A0A806FGZ1_BIFAN</name>
<dbReference type="RefSeq" id="WP_004217577.1">
    <property type="nucleotide sequence ID" value="NC_017215.1"/>
</dbReference>
<dbReference type="EMBL" id="CP002915">
    <property type="protein sequence ID" value="AEK30577.1"/>
    <property type="molecule type" value="Genomic_DNA"/>
</dbReference>
<feature type="transmembrane region" description="Helical" evidence="5">
    <location>
        <begin position="20"/>
        <end position="40"/>
    </location>
</feature>
<dbReference type="GO" id="GO:0016020">
    <property type="term" value="C:membrane"/>
    <property type="evidence" value="ECO:0007669"/>
    <property type="project" value="UniProtKB-SubCell"/>
</dbReference>
<dbReference type="AlphaFoldDB" id="A0A806FGZ1"/>
<keyword evidence="4 5" id="KW-0472">Membrane</keyword>
<feature type="transmembrane region" description="Helical" evidence="5">
    <location>
        <begin position="269"/>
        <end position="291"/>
    </location>
</feature>
<keyword evidence="2 5" id="KW-0812">Transmembrane</keyword>
<feature type="transmembrane region" description="Helical" evidence="5">
    <location>
        <begin position="303"/>
        <end position="324"/>
    </location>
</feature>
<sequence>MWSTFLNTMRVNLREKSSVFWLFCFPIILSTMFMGMFGNIGEVYEIHTMRFAVVADANFCRATNARQMLHAMQRNPLRNEGCGNAMEGAAPDTASGQVGSELRNLLELQAVSNVKEAKGLINADHGVRGYINATEDGLLNLTISRASVASVNDDTGNSGFSASLNILHGAVGMFNRRAITVTELLNTDSGVFRDATFTKEMGDTPTFTKVVSPTHFKPTESVRFYYALLAMTALMSMTFATTTVCATQANLSALGMRRSLAPLSKFNQLMGGFLASWLCASVSMVVATLYVHFVCKVDFGGRWPVLVLALLLASLTANALGTLIGSLPKLTSGVKIGITTALSCVLSIFSGLYGTGAMNLSDWTQRNAPGFAIVNPTQQITNLFYDLLHYDSYAPSLRTSGILLAMTVLALTLSTIFLRRQRYEHL</sequence>
<feature type="transmembrane region" description="Helical" evidence="5">
    <location>
        <begin position="336"/>
        <end position="356"/>
    </location>
</feature>
<comment type="subcellular location">
    <subcellularLocation>
        <location evidence="1">Membrane</location>
        <topology evidence="1">Multi-pass membrane protein</topology>
    </subcellularLocation>
</comment>
<evidence type="ECO:0000313" key="7">
    <source>
        <dbReference type="EMBL" id="AEK30577.1"/>
    </source>
</evidence>
<dbReference type="InterPro" id="IPR052902">
    <property type="entry name" value="ABC-2_transporter"/>
</dbReference>
<proteinExistence type="predicted"/>